<sequence length="88" mass="10259">MNILSEEFLTRLRIAIVEVVKDALSQLSKKNLSETRYLKKIEARKYVGGVNDQGFEKLIAHGLKEIRIDGFLRYDKKDIDELMAKYKI</sequence>
<comment type="caution">
    <text evidence="1">The sequence shown here is derived from an EMBL/GenBank/DDBJ whole genome shotgun (WGS) entry which is preliminary data.</text>
</comment>
<evidence type="ECO:0000313" key="1">
    <source>
        <dbReference type="EMBL" id="MDT2371105.1"/>
    </source>
</evidence>
<name>A0A132Z8B9_ENTFC</name>
<organism evidence="1 4">
    <name type="scientific">Enterococcus faecium</name>
    <name type="common">Streptococcus faecium</name>
    <dbReference type="NCBI Taxonomy" id="1352"/>
    <lineage>
        <taxon>Bacteria</taxon>
        <taxon>Bacillati</taxon>
        <taxon>Bacillota</taxon>
        <taxon>Bacilli</taxon>
        <taxon>Lactobacillales</taxon>
        <taxon>Enterococcaceae</taxon>
        <taxon>Enterococcus</taxon>
    </lineage>
</organism>
<evidence type="ECO:0000313" key="2">
    <source>
        <dbReference type="EMBL" id="RXU82517.1"/>
    </source>
</evidence>
<dbReference type="EMBL" id="PJVH01000096">
    <property type="protein sequence ID" value="RXU82517.1"/>
    <property type="molecule type" value="Genomic_DNA"/>
</dbReference>
<protein>
    <submittedName>
        <fullName evidence="1">Uncharacterized protein</fullName>
    </submittedName>
</protein>
<dbReference type="EMBL" id="JARPTX010000076">
    <property type="protein sequence ID" value="MDT2371105.1"/>
    <property type="molecule type" value="Genomic_DNA"/>
</dbReference>
<reference evidence="1" key="2">
    <citation type="submission" date="2023-03" db="EMBL/GenBank/DDBJ databases">
        <authorList>
            <person name="Shen W."/>
            <person name="Cai J."/>
        </authorList>
    </citation>
    <scope>NUCLEOTIDE SEQUENCE</scope>
    <source>
        <strain evidence="1">B1010-2</strain>
    </source>
</reference>
<accession>A0A132Z8B9</accession>
<gene>
    <name evidence="2" type="ORF">CYQ77_13740</name>
    <name evidence="1" type="ORF">P6Z85_13345</name>
</gene>
<dbReference type="Proteomes" id="UP000289562">
    <property type="component" value="Unassembled WGS sequence"/>
</dbReference>
<dbReference type="AlphaFoldDB" id="A0A132Z8B9"/>
<dbReference type="Proteomes" id="UP001260956">
    <property type="component" value="Unassembled WGS sequence"/>
</dbReference>
<proteinExistence type="predicted"/>
<dbReference type="RefSeq" id="WP_002342110.1">
    <property type="nucleotide sequence ID" value="NZ_CAACXZ010000004.1"/>
</dbReference>
<evidence type="ECO:0000313" key="3">
    <source>
        <dbReference type="Proteomes" id="UP000289562"/>
    </source>
</evidence>
<reference evidence="2 3" key="1">
    <citation type="submission" date="2017-12" db="EMBL/GenBank/DDBJ databases">
        <title>A pool of 800 enterococci isolated from chicken carcass rinse samples from New Zealand.</title>
        <authorList>
            <person name="Zhang J."/>
            <person name="Rogers L."/>
            <person name="Midwinter A."/>
            <person name="French N."/>
        </authorList>
    </citation>
    <scope>NUCLEOTIDE SEQUENCE [LARGE SCALE GENOMIC DNA]</scope>
    <source>
        <strain evidence="2 3">EN697</strain>
    </source>
</reference>
<evidence type="ECO:0000313" key="4">
    <source>
        <dbReference type="Proteomes" id="UP001260956"/>
    </source>
</evidence>